<dbReference type="Pfam" id="PF02120">
    <property type="entry name" value="Flg_hook"/>
    <property type="match status" value="1"/>
</dbReference>
<reference evidence="3 4" key="1">
    <citation type="submission" date="2016-08" db="EMBL/GenBank/DDBJ databases">
        <title>Complete genome sequence of Fictibacillus arsenicus G25-54, a strain with toxicity to nematodes and a potential arsenic-resistance activity.</title>
        <authorList>
            <person name="Zheng Z."/>
        </authorList>
    </citation>
    <scope>NUCLEOTIDE SEQUENCE [LARGE SCALE GENOMIC DNA]</scope>
    <source>
        <strain evidence="3 4">G25-54</strain>
    </source>
</reference>
<evidence type="ECO:0000256" key="1">
    <source>
        <dbReference type="SAM" id="MobiDB-lite"/>
    </source>
</evidence>
<evidence type="ECO:0000259" key="2">
    <source>
        <dbReference type="Pfam" id="PF02120"/>
    </source>
</evidence>
<dbReference type="OrthoDB" id="2112988at2"/>
<gene>
    <name evidence="3" type="ORF">ABE41_009720</name>
</gene>
<feature type="region of interest" description="Disordered" evidence="1">
    <location>
        <begin position="345"/>
        <end position="388"/>
    </location>
</feature>
<dbReference type="Gene3D" id="3.30.750.140">
    <property type="match status" value="1"/>
</dbReference>
<name>A0A1B1Z464_9BACL</name>
<feature type="compositionally biased region" description="Polar residues" evidence="1">
    <location>
        <begin position="370"/>
        <end position="388"/>
    </location>
</feature>
<feature type="region of interest" description="Disordered" evidence="1">
    <location>
        <begin position="1"/>
        <end position="21"/>
    </location>
</feature>
<protein>
    <recommendedName>
        <fullName evidence="2">Flagellar hook-length control protein-like C-terminal domain-containing protein</fullName>
    </recommendedName>
</protein>
<accession>A0A1B1Z464</accession>
<dbReference type="InterPro" id="IPR021136">
    <property type="entry name" value="Flagellar_hook_control-like_C"/>
</dbReference>
<feature type="domain" description="Flagellar hook-length control protein-like C-terminal" evidence="2">
    <location>
        <begin position="269"/>
        <end position="342"/>
    </location>
</feature>
<dbReference type="RefSeq" id="WP_066289422.1">
    <property type="nucleotide sequence ID" value="NZ_CP016761.1"/>
</dbReference>
<feature type="compositionally biased region" description="Polar residues" evidence="1">
    <location>
        <begin position="10"/>
        <end position="21"/>
    </location>
</feature>
<feature type="compositionally biased region" description="Basic and acidic residues" evidence="1">
    <location>
        <begin position="345"/>
        <end position="363"/>
    </location>
</feature>
<keyword evidence="4" id="KW-1185">Reference proteome</keyword>
<sequence length="388" mass="43953">MQVMMAQVSAPVQMTPGSKQTSKTQSLFSQLLLPAEQLPSESSEGAGGNLAEIIANLLSSTGEIEQFWNPEATEDQDVQALLNELPGEIKEMIETLINEQISGTENIHTPAPEMKLAFLLQAMFNDRQHMLSQPQKKELTQLIEKWFPGLKLESKDSLPKQIEQIFSQIKKLMNESGSTDKNNSFYNIMEQLSAVKKVQTFAEQAFQRYVPVKQTEQASKEFQTVQSPLSPLEQWTLKVPASQEEGNKQQFVREIQQIITRGKLMVNEAGFTKMQIKLTPENLGTLEIQLIQKHGEIAAKIIASSQAAKDALDGQLTQLKQAFAGQNIEFEKLEVIFQKEEQSFQFHDQERQNHEEQHQSNDKETDDSDNNNLSFEEQLSQMVLNEKV</sequence>
<evidence type="ECO:0000313" key="3">
    <source>
        <dbReference type="EMBL" id="ANX12287.1"/>
    </source>
</evidence>
<dbReference type="EMBL" id="CP016761">
    <property type="protein sequence ID" value="ANX12287.1"/>
    <property type="molecule type" value="Genomic_DNA"/>
</dbReference>
<evidence type="ECO:0000313" key="4">
    <source>
        <dbReference type="Proteomes" id="UP000077412"/>
    </source>
</evidence>
<proteinExistence type="predicted"/>
<organism evidence="3 4">
    <name type="scientific">Fictibacillus arsenicus</name>
    <dbReference type="NCBI Taxonomy" id="255247"/>
    <lineage>
        <taxon>Bacteria</taxon>
        <taxon>Bacillati</taxon>
        <taxon>Bacillota</taxon>
        <taxon>Bacilli</taxon>
        <taxon>Bacillales</taxon>
        <taxon>Fictibacillaceae</taxon>
        <taxon>Fictibacillus</taxon>
    </lineage>
</organism>
<dbReference type="Proteomes" id="UP000077412">
    <property type="component" value="Chromosome"/>
</dbReference>
<dbReference type="InterPro" id="IPR038610">
    <property type="entry name" value="FliK-like_C_sf"/>
</dbReference>
<dbReference type="STRING" id="255247.ABE41_009720"/>
<dbReference type="KEGG" id="far:ABE41_009720"/>
<dbReference type="AlphaFoldDB" id="A0A1B1Z464"/>
<dbReference type="CDD" id="cd17470">
    <property type="entry name" value="T3SS_Flik_C"/>
    <property type="match status" value="1"/>
</dbReference>